<protein>
    <submittedName>
        <fullName evidence="1">Uncharacterized protein</fullName>
    </submittedName>
</protein>
<reference evidence="1 2" key="1">
    <citation type="submission" date="2023-07" db="EMBL/GenBank/DDBJ databases">
        <title>Comparative genomics of wheat-associated soil bacteria to identify genetic determinants of phenazine resistance.</title>
        <authorList>
            <person name="Mouncey N."/>
        </authorList>
    </citation>
    <scope>NUCLEOTIDE SEQUENCE [LARGE SCALE GENOMIC DNA]</scope>
    <source>
        <strain evidence="1 2">B2I6</strain>
    </source>
</reference>
<evidence type="ECO:0000313" key="1">
    <source>
        <dbReference type="EMBL" id="MDQ0578219.1"/>
    </source>
</evidence>
<organism evidence="1 2">
    <name type="scientific">Streptomyces rishiriensis</name>
    <dbReference type="NCBI Taxonomy" id="68264"/>
    <lineage>
        <taxon>Bacteria</taxon>
        <taxon>Bacillati</taxon>
        <taxon>Actinomycetota</taxon>
        <taxon>Actinomycetes</taxon>
        <taxon>Kitasatosporales</taxon>
        <taxon>Streptomycetaceae</taxon>
        <taxon>Streptomyces</taxon>
    </lineage>
</organism>
<evidence type="ECO:0000313" key="2">
    <source>
        <dbReference type="Proteomes" id="UP001230654"/>
    </source>
</evidence>
<dbReference type="Proteomes" id="UP001230654">
    <property type="component" value="Unassembled WGS sequence"/>
</dbReference>
<proteinExistence type="predicted"/>
<dbReference type="EMBL" id="JAUSWV010000001">
    <property type="protein sequence ID" value="MDQ0578219.1"/>
    <property type="molecule type" value="Genomic_DNA"/>
</dbReference>
<keyword evidence="2" id="KW-1185">Reference proteome</keyword>
<gene>
    <name evidence="1" type="ORF">QF030_000397</name>
</gene>
<accession>A0ABU0NGI8</accession>
<comment type="caution">
    <text evidence="1">The sequence shown here is derived from an EMBL/GenBank/DDBJ whole genome shotgun (WGS) entry which is preliminary data.</text>
</comment>
<sequence length="86" mass="9622">MKPSMIYQMGFVCEFHKLEEVTMTYAQTEARAAEIEQAALKMPSRACSSRVNPDGRGCGAPDGRIEEKFSYWQPETSGDVAPQYPN</sequence>
<name>A0ABU0NGI8_STRRH</name>